<protein>
    <submittedName>
        <fullName evidence="2">Unannotated protein</fullName>
    </submittedName>
</protein>
<gene>
    <name evidence="2" type="ORF">UFOPK1618_00513</name>
</gene>
<feature type="transmembrane region" description="Helical" evidence="1">
    <location>
        <begin position="136"/>
        <end position="159"/>
    </location>
</feature>
<feature type="transmembrane region" description="Helical" evidence="1">
    <location>
        <begin position="12"/>
        <end position="32"/>
    </location>
</feature>
<feature type="transmembrane region" description="Helical" evidence="1">
    <location>
        <begin position="52"/>
        <end position="72"/>
    </location>
</feature>
<keyword evidence="1" id="KW-0472">Membrane</keyword>
<keyword evidence="1" id="KW-0812">Transmembrane</keyword>
<dbReference type="InterPro" id="IPR019051">
    <property type="entry name" value="Trp_biosyn_TM_oprn/chp"/>
</dbReference>
<dbReference type="Pfam" id="PF09534">
    <property type="entry name" value="Trp_oprn_chp"/>
    <property type="match status" value="1"/>
</dbReference>
<name>A0A6J6DBM1_9ZZZZ</name>
<organism evidence="2">
    <name type="scientific">freshwater metagenome</name>
    <dbReference type="NCBI Taxonomy" id="449393"/>
    <lineage>
        <taxon>unclassified sequences</taxon>
        <taxon>metagenomes</taxon>
        <taxon>ecological metagenomes</taxon>
    </lineage>
</organism>
<sequence length="185" mass="20006">MNKFLAKRNVLGALTVFLVAGFIFSGQTWYQVAMRPDESAVVLKNFDGYSTYPWISPLLLVALAAFSLASLMKAKARGVVFAIGSLFSVVLLSLTTIAVATQDLRNVQSLLEEATGIAASHGLDSFEISVGPDAQLSLVCFALMALAFFLAAIAQANWVKSQTQQSIKKVNGRPTDSISLWDEQR</sequence>
<dbReference type="AlphaFoldDB" id="A0A6J6DBM1"/>
<evidence type="ECO:0000313" key="2">
    <source>
        <dbReference type="EMBL" id="CAB4560696.1"/>
    </source>
</evidence>
<evidence type="ECO:0000256" key="1">
    <source>
        <dbReference type="SAM" id="Phobius"/>
    </source>
</evidence>
<keyword evidence="1" id="KW-1133">Transmembrane helix</keyword>
<dbReference type="EMBL" id="CAEZTF010000082">
    <property type="protein sequence ID" value="CAB4560696.1"/>
    <property type="molecule type" value="Genomic_DNA"/>
</dbReference>
<proteinExistence type="predicted"/>
<reference evidence="2" key="1">
    <citation type="submission" date="2020-05" db="EMBL/GenBank/DDBJ databases">
        <authorList>
            <person name="Chiriac C."/>
            <person name="Salcher M."/>
            <person name="Ghai R."/>
            <person name="Kavagutti S V."/>
        </authorList>
    </citation>
    <scope>NUCLEOTIDE SEQUENCE</scope>
</reference>
<feature type="transmembrane region" description="Helical" evidence="1">
    <location>
        <begin position="79"/>
        <end position="100"/>
    </location>
</feature>
<accession>A0A6J6DBM1</accession>